<accession>A0A8S1QBH2</accession>
<dbReference type="EMBL" id="CAJJDN010000102">
    <property type="protein sequence ID" value="CAD8112948.1"/>
    <property type="molecule type" value="Genomic_DNA"/>
</dbReference>
<dbReference type="AlphaFoldDB" id="A0A8S1QBH2"/>
<evidence type="ECO:0000313" key="2">
    <source>
        <dbReference type="Proteomes" id="UP000692954"/>
    </source>
</evidence>
<name>A0A8S1QBH2_9CILI</name>
<reference evidence="1" key="1">
    <citation type="submission" date="2021-01" db="EMBL/GenBank/DDBJ databases">
        <authorList>
            <consortium name="Genoscope - CEA"/>
            <person name="William W."/>
        </authorList>
    </citation>
    <scope>NUCLEOTIDE SEQUENCE</scope>
</reference>
<proteinExistence type="predicted"/>
<protein>
    <submittedName>
        <fullName evidence="1">Uncharacterized protein</fullName>
    </submittedName>
</protein>
<gene>
    <name evidence="1" type="ORF">PSON_ATCC_30995.1.T1020023</name>
</gene>
<keyword evidence="2" id="KW-1185">Reference proteome</keyword>
<comment type="caution">
    <text evidence="1">The sequence shown here is derived from an EMBL/GenBank/DDBJ whole genome shotgun (WGS) entry which is preliminary data.</text>
</comment>
<evidence type="ECO:0000313" key="1">
    <source>
        <dbReference type="EMBL" id="CAD8112948.1"/>
    </source>
</evidence>
<sequence>MFTKFNHRPVQEFAYQRKPKIKVLTKLGFQELMKLQSNPVQFEEKEDMTLRIQININIKIQIHLLRNIDLKQLYKRNQNKQRMSRQGMLMNKYKNIMNLKI</sequence>
<organism evidence="1 2">
    <name type="scientific">Paramecium sonneborni</name>
    <dbReference type="NCBI Taxonomy" id="65129"/>
    <lineage>
        <taxon>Eukaryota</taxon>
        <taxon>Sar</taxon>
        <taxon>Alveolata</taxon>
        <taxon>Ciliophora</taxon>
        <taxon>Intramacronucleata</taxon>
        <taxon>Oligohymenophorea</taxon>
        <taxon>Peniculida</taxon>
        <taxon>Parameciidae</taxon>
        <taxon>Paramecium</taxon>
    </lineage>
</organism>
<dbReference type="OrthoDB" id="10347318at2759"/>
<dbReference type="Proteomes" id="UP000692954">
    <property type="component" value="Unassembled WGS sequence"/>
</dbReference>